<name>A0AAD7HEM5_9AGAR</name>
<accession>A0AAD7HEM5</accession>
<evidence type="ECO:0000313" key="3">
    <source>
        <dbReference type="Proteomes" id="UP001215280"/>
    </source>
</evidence>
<protein>
    <submittedName>
        <fullName evidence="2">Uncharacterized protein</fullName>
    </submittedName>
</protein>
<keyword evidence="3" id="KW-1185">Reference proteome</keyword>
<sequence>MGEREHARQCHGLKPRRQDSCQRSPGKVLLICGPNITDVEARERKVEKVFQSCMFQFLEAIELRFTQVWVHDERRERNDTRICLTLALEWMVESVAGGKV</sequence>
<comment type="caution">
    <text evidence="2">The sequence shown here is derived from an EMBL/GenBank/DDBJ whole genome shotgun (WGS) entry which is preliminary data.</text>
</comment>
<dbReference type="AlphaFoldDB" id="A0AAD7HEM5"/>
<reference evidence="2" key="1">
    <citation type="submission" date="2023-03" db="EMBL/GenBank/DDBJ databases">
        <title>Massive genome expansion in bonnet fungi (Mycena s.s.) driven by repeated elements and novel gene families across ecological guilds.</title>
        <authorList>
            <consortium name="Lawrence Berkeley National Laboratory"/>
            <person name="Harder C.B."/>
            <person name="Miyauchi S."/>
            <person name="Viragh M."/>
            <person name="Kuo A."/>
            <person name="Thoen E."/>
            <person name="Andreopoulos B."/>
            <person name="Lu D."/>
            <person name="Skrede I."/>
            <person name="Drula E."/>
            <person name="Henrissat B."/>
            <person name="Morin E."/>
            <person name="Kohler A."/>
            <person name="Barry K."/>
            <person name="LaButti K."/>
            <person name="Morin E."/>
            <person name="Salamov A."/>
            <person name="Lipzen A."/>
            <person name="Mereny Z."/>
            <person name="Hegedus B."/>
            <person name="Baldrian P."/>
            <person name="Stursova M."/>
            <person name="Weitz H."/>
            <person name="Taylor A."/>
            <person name="Grigoriev I.V."/>
            <person name="Nagy L.G."/>
            <person name="Martin F."/>
            <person name="Kauserud H."/>
        </authorList>
    </citation>
    <scope>NUCLEOTIDE SEQUENCE</scope>
    <source>
        <strain evidence="2">CBHHK188m</strain>
    </source>
</reference>
<proteinExistence type="predicted"/>
<dbReference type="Proteomes" id="UP001215280">
    <property type="component" value="Unassembled WGS sequence"/>
</dbReference>
<gene>
    <name evidence="2" type="ORF">DFH07DRAFT_784897</name>
</gene>
<organism evidence="2 3">
    <name type="scientific">Mycena maculata</name>
    <dbReference type="NCBI Taxonomy" id="230809"/>
    <lineage>
        <taxon>Eukaryota</taxon>
        <taxon>Fungi</taxon>
        <taxon>Dikarya</taxon>
        <taxon>Basidiomycota</taxon>
        <taxon>Agaricomycotina</taxon>
        <taxon>Agaricomycetes</taxon>
        <taxon>Agaricomycetidae</taxon>
        <taxon>Agaricales</taxon>
        <taxon>Marasmiineae</taxon>
        <taxon>Mycenaceae</taxon>
        <taxon>Mycena</taxon>
    </lineage>
</organism>
<evidence type="ECO:0000256" key="1">
    <source>
        <dbReference type="SAM" id="MobiDB-lite"/>
    </source>
</evidence>
<evidence type="ECO:0000313" key="2">
    <source>
        <dbReference type="EMBL" id="KAJ7718564.1"/>
    </source>
</evidence>
<feature type="region of interest" description="Disordered" evidence="1">
    <location>
        <begin position="1"/>
        <end position="23"/>
    </location>
</feature>
<dbReference type="EMBL" id="JARJLG010000304">
    <property type="protein sequence ID" value="KAJ7718564.1"/>
    <property type="molecule type" value="Genomic_DNA"/>
</dbReference>